<organism evidence="2 3">
    <name type="scientific">Marinobacterium aestuariivivens</name>
    <dbReference type="NCBI Taxonomy" id="1698799"/>
    <lineage>
        <taxon>Bacteria</taxon>
        <taxon>Pseudomonadati</taxon>
        <taxon>Pseudomonadota</taxon>
        <taxon>Gammaproteobacteria</taxon>
        <taxon>Oceanospirillales</taxon>
        <taxon>Oceanospirillaceae</taxon>
        <taxon>Marinobacterium</taxon>
    </lineage>
</organism>
<feature type="domain" description="2Fe-2S ferredoxin-type" evidence="1">
    <location>
        <begin position="2"/>
        <end position="95"/>
    </location>
</feature>
<dbReference type="RefSeq" id="WP_379912683.1">
    <property type="nucleotide sequence ID" value="NZ_JBHSWE010000001.1"/>
</dbReference>
<name>A0ABW2A8W4_9GAMM</name>
<proteinExistence type="predicted"/>
<evidence type="ECO:0000259" key="1">
    <source>
        <dbReference type="PROSITE" id="PS51085"/>
    </source>
</evidence>
<dbReference type="Proteomes" id="UP001596422">
    <property type="component" value="Unassembled WGS sequence"/>
</dbReference>
<keyword evidence="3" id="KW-1185">Reference proteome</keyword>
<comment type="caution">
    <text evidence="2">The sequence shown here is derived from an EMBL/GenBank/DDBJ whole genome shotgun (WGS) entry which is preliminary data.</text>
</comment>
<evidence type="ECO:0000313" key="2">
    <source>
        <dbReference type="EMBL" id="MFC6673912.1"/>
    </source>
</evidence>
<dbReference type="Gene3D" id="3.10.20.30">
    <property type="match status" value="1"/>
</dbReference>
<protein>
    <submittedName>
        <fullName evidence="2">2Fe-2S iron-sulfur cluster-binding protein</fullName>
    </submittedName>
</protein>
<sequence length="107" mass="11845">MAQYLVWVANRGEQFECSDRLSVLAGMERAGNGSIHVGCRCGGCGFCRIRVVSGEYECKRMSRAEITERDEAMGFALACRIYARSDLVIESDHCRPEIATKADDCGK</sequence>
<dbReference type="InterPro" id="IPR036010">
    <property type="entry name" value="2Fe-2S_ferredoxin-like_sf"/>
</dbReference>
<dbReference type="PROSITE" id="PS51085">
    <property type="entry name" value="2FE2S_FER_2"/>
    <property type="match status" value="1"/>
</dbReference>
<evidence type="ECO:0000313" key="3">
    <source>
        <dbReference type="Proteomes" id="UP001596422"/>
    </source>
</evidence>
<dbReference type="InterPro" id="IPR001041">
    <property type="entry name" value="2Fe-2S_ferredoxin-type"/>
</dbReference>
<accession>A0ABW2A8W4</accession>
<dbReference type="InterPro" id="IPR012675">
    <property type="entry name" value="Beta-grasp_dom_sf"/>
</dbReference>
<dbReference type="EMBL" id="JBHSWE010000001">
    <property type="protein sequence ID" value="MFC6673912.1"/>
    <property type="molecule type" value="Genomic_DNA"/>
</dbReference>
<dbReference type="SUPFAM" id="SSF54292">
    <property type="entry name" value="2Fe-2S ferredoxin-like"/>
    <property type="match status" value="1"/>
</dbReference>
<dbReference type="CDD" id="cd00207">
    <property type="entry name" value="fer2"/>
    <property type="match status" value="1"/>
</dbReference>
<dbReference type="Pfam" id="PF00111">
    <property type="entry name" value="Fer2"/>
    <property type="match status" value="1"/>
</dbReference>
<reference evidence="3" key="1">
    <citation type="journal article" date="2019" name="Int. J. Syst. Evol. Microbiol.">
        <title>The Global Catalogue of Microorganisms (GCM) 10K type strain sequencing project: providing services to taxonomists for standard genome sequencing and annotation.</title>
        <authorList>
            <consortium name="The Broad Institute Genomics Platform"/>
            <consortium name="The Broad Institute Genome Sequencing Center for Infectious Disease"/>
            <person name="Wu L."/>
            <person name="Ma J."/>
        </authorList>
    </citation>
    <scope>NUCLEOTIDE SEQUENCE [LARGE SCALE GENOMIC DNA]</scope>
    <source>
        <strain evidence="3">NBRC 111756</strain>
    </source>
</reference>
<gene>
    <name evidence="2" type="ORF">ACFQDL_30370</name>
</gene>